<evidence type="ECO:0000313" key="1">
    <source>
        <dbReference type="EMBL" id="PWN46459.1"/>
    </source>
</evidence>
<organism evidence="1 2">
    <name type="scientific">Violaceomyces palustris</name>
    <dbReference type="NCBI Taxonomy" id="1673888"/>
    <lineage>
        <taxon>Eukaryota</taxon>
        <taxon>Fungi</taxon>
        <taxon>Dikarya</taxon>
        <taxon>Basidiomycota</taxon>
        <taxon>Ustilaginomycotina</taxon>
        <taxon>Ustilaginomycetes</taxon>
        <taxon>Violaceomycetales</taxon>
        <taxon>Violaceomycetaceae</taxon>
        <taxon>Violaceomyces</taxon>
    </lineage>
</organism>
<accession>A0ACD0NKW9</accession>
<dbReference type="Proteomes" id="UP000245626">
    <property type="component" value="Unassembled WGS sequence"/>
</dbReference>
<proteinExistence type="predicted"/>
<evidence type="ECO:0000313" key="2">
    <source>
        <dbReference type="Proteomes" id="UP000245626"/>
    </source>
</evidence>
<reference evidence="1 2" key="1">
    <citation type="journal article" date="2018" name="Mol. Biol. Evol.">
        <title>Broad Genomic Sampling Reveals a Smut Pathogenic Ancestry of the Fungal Clade Ustilaginomycotina.</title>
        <authorList>
            <person name="Kijpornyongpan T."/>
            <person name="Mondo S.J."/>
            <person name="Barry K."/>
            <person name="Sandor L."/>
            <person name="Lee J."/>
            <person name="Lipzen A."/>
            <person name="Pangilinan J."/>
            <person name="LaButti K."/>
            <person name="Hainaut M."/>
            <person name="Henrissat B."/>
            <person name="Grigoriev I.V."/>
            <person name="Spatafora J.W."/>
            <person name="Aime M.C."/>
        </authorList>
    </citation>
    <scope>NUCLEOTIDE SEQUENCE [LARGE SCALE GENOMIC DNA]</scope>
    <source>
        <strain evidence="1 2">SA 807</strain>
    </source>
</reference>
<keyword evidence="2" id="KW-1185">Reference proteome</keyword>
<name>A0ACD0NKW9_9BASI</name>
<feature type="non-terminal residue" evidence="1">
    <location>
        <position position="1"/>
    </location>
</feature>
<protein>
    <submittedName>
        <fullName evidence="1">Uncharacterized protein</fullName>
    </submittedName>
</protein>
<dbReference type="EMBL" id="KZ821052">
    <property type="protein sequence ID" value="PWN46459.1"/>
    <property type="molecule type" value="Genomic_DNA"/>
</dbReference>
<gene>
    <name evidence="1" type="ORF">IE53DRAFT_372412</name>
</gene>
<sequence length="279" mass="29124">GQKCADLIDKLLVLDPRKRLTAAEALNHEWFWERPFPADPASLPKYDPSKEIDRTKREWKAPMQARNVPAPQPILQSQPMQTSGVAGYPHARPPPPPPAGGYVSGPPPLHGGMGMARPGPGPGAVHYNGPPPAQIGMGGVGVYGQTRNPYSGGPPNSSLPPARGMGGGGGGGGWPPPPTNASSVTNPYAPDPPGMVGANPYGSSRGPRPSGFGRERGRGWDTERDGGDRERDWDRPNAGFDPYSRRVAQGTGLPPRPPFPGGSHGGPNGGGSNRNPYSG</sequence>